<reference evidence="1 2" key="1">
    <citation type="journal article" date="2022" name="DNA Res.">
        <title>Chromosomal-level genome assembly of the orchid tree Bauhinia variegata (Leguminosae; Cercidoideae) supports the allotetraploid origin hypothesis of Bauhinia.</title>
        <authorList>
            <person name="Zhong Y."/>
            <person name="Chen Y."/>
            <person name="Zheng D."/>
            <person name="Pang J."/>
            <person name="Liu Y."/>
            <person name="Luo S."/>
            <person name="Meng S."/>
            <person name="Qian L."/>
            <person name="Wei D."/>
            <person name="Dai S."/>
            <person name="Zhou R."/>
        </authorList>
    </citation>
    <scope>NUCLEOTIDE SEQUENCE [LARGE SCALE GENOMIC DNA]</scope>
    <source>
        <strain evidence="1">BV-YZ2020</strain>
    </source>
</reference>
<keyword evidence="2" id="KW-1185">Reference proteome</keyword>
<gene>
    <name evidence="1" type="ORF">L6164_034639</name>
</gene>
<comment type="caution">
    <text evidence="1">The sequence shown here is derived from an EMBL/GenBank/DDBJ whole genome shotgun (WGS) entry which is preliminary data.</text>
</comment>
<accession>A0ACB9KW18</accession>
<evidence type="ECO:0000313" key="1">
    <source>
        <dbReference type="EMBL" id="KAI4301351.1"/>
    </source>
</evidence>
<organism evidence="1 2">
    <name type="scientific">Bauhinia variegata</name>
    <name type="common">Purple orchid tree</name>
    <name type="synonym">Phanera variegata</name>
    <dbReference type="NCBI Taxonomy" id="167791"/>
    <lineage>
        <taxon>Eukaryota</taxon>
        <taxon>Viridiplantae</taxon>
        <taxon>Streptophyta</taxon>
        <taxon>Embryophyta</taxon>
        <taxon>Tracheophyta</taxon>
        <taxon>Spermatophyta</taxon>
        <taxon>Magnoliopsida</taxon>
        <taxon>eudicotyledons</taxon>
        <taxon>Gunneridae</taxon>
        <taxon>Pentapetalae</taxon>
        <taxon>rosids</taxon>
        <taxon>fabids</taxon>
        <taxon>Fabales</taxon>
        <taxon>Fabaceae</taxon>
        <taxon>Cercidoideae</taxon>
        <taxon>Cercideae</taxon>
        <taxon>Bauhiniinae</taxon>
        <taxon>Bauhinia</taxon>
    </lineage>
</organism>
<dbReference type="Proteomes" id="UP000828941">
    <property type="component" value="Chromosome 13"/>
</dbReference>
<proteinExistence type="predicted"/>
<sequence length="130" mass="14856">MSSLSNPKDRHELFRRDVKQVVCSICDTEQEVAKMCSNCGVNMGEYFCEICKFYDDNTDKGQFHCDDCGIYRVGERDNFFHCQTCGSCYAVSLQNNHLCVENSMKRCCPVYYEACALTILIADFAQDCCN</sequence>
<protein>
    <submittedName>
        <fullName evidence="1">Uncharacterized protein</fullName>
    </submittedName>
</protein>
<dbReference type="EMBL" id="CM039438">
    <property type="protein sequence ID" value="KAI4301351.1"/>
    <property type="molecule type" value="Genomic_DNA"/>
</dbReference>
<evidence type="ECO:0000313" key="2">
    <source>
        <dbReference type="Proteomes" id="UP000828941"/>
    </source>
</evidence>
<name>A0ACB9KW18_BAUVA</name>